<dbReference type="EMBL" id="BAAARB010000018">
    <property type="protein sequence ID" value="GAA2387614.1"/>
    <property type="molecule type" value="Genomic_DNA"/>
</dbReference>
<accession>A0ABN3HTB9</accession>
<evidence type="ECO:0000256" key="1">
    <source>
        <dbReference type="SAM" id="SignalP"/>
    </source>
</evidence>
<name>A0ABN3HTB9_9ACTN</name>
<comment type="caution">
    <text evidence="3">The sequence shown here is derived from an EMBL/GenBank/DDBJ whole genome shotgun (WGS) entry which is preliminary data.</text>
</comment>
<feature type="domain" description="DUF4189" evidence="2">
    <location>
        <begin position="43"/>
        <end position="117"/>
    </location>
</feature>
<dbReference type="RefSeq" id="WP_346077011.1">
    <property type="nucleotide sequence ID" value="NZ_BAAARB010000018.1"/>
</dbReference>
<evidence type="ECO:0000259" key="2">
    <source>
        <dbReference type="Pfam" id="PF13827"/>
    </source>
</evidence>
<dbReference type="InterPro" id="IPR025240">
    <property type="entry name" value="DUF4189"/>
</dbReference>
<dbReference type="Proteomes" id="UP001501170">
    <property type="component" value="Unassembled WGS sequence"/>
</dbReference>
<dbReference type="Pfam" id="PF13827">
    <property type="entry name" value="DUF4189"/>
    <property type="match status" value="1"/>
</dbReference>
<proteinExistence type="predicted"/>
<feature type="signal peptide" evidence="1">
    <location>
        <begin position="1"/>
        <end position="39"/>
    </location>
</feature>
<keyword evidence="1" id="KW-0732">Signal</keyword>
<gene>
    <name evidence="3" type="ORF">GCM10009855_29650</name>
</gene>
<protein>
    <submittedName>
        <fullName evidence="3">DUF4189 domain-containing protein</fullName>
    </submittedName>
</protein>
<feature type="chain" id="PRO_5046333396" evidence="1">
    <location>
        <begin position="40"/>
        <end position="134"/>
    </location>
</feature>
<keyword evidence="4" id="KW-1185">Reference proteome</keyword>
<evidence type="ECO:0000313" key="4">
    <source>
        <dbReference type="Proteomes" id="UP001501170"/>
    </source>
</evidence>
<reference evidence="3 4" key="1">
    <citation type="journal article" date="2019" name="Int. J. Syst. Evol. Microbiol.">
        <title>The Global Catalogue of Microorganisms (GCM) 10K type strain sequencing project: providing services to taxonomists for standard genome sequencing and annotation.</title>
        <authorList>
            <consortium name="The Broad Institute Genomics Platform"/>
            <consortium name="The Broad Institute Genome Sequencing Center for Infectious Disease"/>
            <person name="Wu L."/>
            <person name="Ma J."/>
        </authorList>
    </citation>
    <scope>NUCLEOTIDE SEQUENCE [LARGE SCALE GENOMIC DNA]</scope>
    <source>
        <strain evidence="3 4">JCM 16227</strain>
    </source>
</reference>
<evidence type="ECO:0000313" key="3">
    <source>
        <dbReference type="EMBL" id="GAA2387614.1"/>
    </source>
</evidence>
<sequence>MKTRPISLRKRLATAALVTAGVGAALTVPAAITPAPAHAANYYGAIALSPSTGATGRAIDYPDWSSASNAALSWCGYSDCQVVVQMRNACGAISKSSSYWGYAWGADLYTAESNALYYSGGGYIHDWACTSGHQ</sequence>
<organism evidence="3 4">
    <name type="scientific">Gordonia cholesterolivorans</name>
    <dbReference type="NCBI Taxonomy" id="559625"/>
    <lineage>
        <taxon>Bacteria</taxon>
        <taxon>Bacillati</taxon>
        <taxon>Actinomycetota</taxon>
        <taxon>Actinomycetes</taxon>
        <taxon>Mycobacteriales</taxon>
        <taxon>Gordoniaceae</taxon>
        <taxon>Gordonia</taxon>
    </lineage>
</organism>